<dbReference type="PANTHER" id="PTHR12192:SF2">
    <property type="entry name" value="GLUTATHIONE-SPECIFIC GAMMA-GLUTAMYLCYCLOTRANSFERASE 2"/>
    <property type="match status" value="1"/>
</dbReference>
<dbReference type="CDD" id="cd06661">
    <property type="entry name" value="GGCT_like"/>
    <property type="match status" value="1"/>
</dbReference>
<keyword evidence="2" id="KW-0456">Lyase</keyword>
<dbReference type="InterPro" id="IPR006840">
    <property type="entry name" value="ChaC"/>
</dbReference>
<evidence type="ECO:0000256" key="1">
    <source>
        <dbReference type="ARBA" id="ARBA00012344"/>
    </source>
</evidence>
<comment type="caution">
    <text evidence="3">The sequence shown here is derived from an EMBL/GenBank/DDBJ whole genome shotgun (WGS) entry which is preliminary data.</text>
</comment>
<dbReference type="PANTHER" id="PTHR12192">
    <property type="entry name" value="CATION TRANSPORT PROTEIN CHAC-RELATED"/>
    <property type="match status" value="1"/>
</dbReference>
<reference evidence="4" key="1">
    <citation type="journal article" date="2019" name="Int. J. Syst. Evol. Microbiol.">
        <title>The Global Catalogue of Microorganisms (GCM) 10K type strain sequencing project: providing services to taxonomists for standard genome sequencing and annotation.</title>
        <authorList>
            <consortium name="The Broad Institute Genomics Platform"/>
            <consortium name="The Broad Institute Genome Sequencing Center for Infectious Disease"/>
            <person name="Wu L."/>
            <person name="Ma J."/>
        </authorList>
    </citation>
    <scope>NUCLEOTIDE SEQUENCE [LARGE SCALE GENOMIC DNA]</scope>
    <source>
        <strain evidence="4">KCTC 52640</strain>
    </source>
</reference>
<accession>A0ABV7EMH9</accession>
<dbReference type="EMBL" id="JBHRSS010000003">
    <property type="protein sequence ID" value="MFC3103109.1"/>
    <property type="molecule type" value="Genomic_DNA"/>
</dbReference>
<dbReference type="InterPro" id="IPR036568">
    <property type="entry name" value="GGCT-like_sf"/>
</dbReference>
<dbReference type="InterPro" id="IPR013024">
    <property type="entry name" value="GGCT-like"/>
</dbReference>
<protein>
    <recommendedName>
        <fullName evidence="1">glutathione-specific gamma-glutamylcyclotransferase</fullName>
        <ecNumber evidence="1">4.3.2.7</ecNumber>
    </recommendedName>
</protein>
<name>A0ABV7EMH9_9GAMM</name>
<dbReference type="SUPFAM" id="SSF110857">
    <property type="entry name" value="Gamma-glutamyl cyclotransferase-like"/>
    <property type="match status" value="1"/>
</dbReference>
<evidence type="ECO:0000313" key="4">
    <source>
        <dbReference type="Proteomes" id="UP001595462"/>
    </source>
</evidence>
<evidence type="ECO:0000256" key="2">
    <source>
        <dbReference type="ARBA" id="ARBA00023239"/>
    </source>
</evidence>
<sequence>MNDSPPERGRLAGGITRDVLERDGIRDTMRSRHPEVPLTAQEDVRASVRDTLRSRPAAVDTSDGVWVFGYGSLLWNPCVNVVERRMARLYGFHRDFQLKLTYARGSPDAPGLMLGLVPGGSCRGMALRVRASDLEHELLMVWRREMLTGVYRPRWVELHADGRRLPAVTFVVDPRHRCYCGRLDDTEIVHLIATGHGFLGTSAEYLDNTVLHLDEQGIHDGRLRELRRRVAERQTGSGPTPAP</sequence>
<evidence type="ECO:0000313" key="3">
    <source>
        <dbReference type="EMBL" id="MFC3103109.1"/>
    </source>
</evidence>
<dbReference type="RefSeq" id="WP_380686817.1">
    <property type="nucleotide sequence ID" value="NZ_JBHRSS010000003.1"/>
</dbReference>
<organism evidence="3 4">
    <name type="scientific">Salinisphaera aquimarina</name>
    <dbReference type="NCBI Taxonomy" id="2094031"/>
    <lineage>
        <taxon>Bacteria</taxon>
        <taxon>Pseudomonadati</taxon>
        <taxon>Pseudomonadota</taxon>
        <taxon>Gammaproteobacteria</taxon>
        <taxon>Salinisphaerales</taxon>
        <taxon>Salinisphaeraceae</taxon>
        <taxon>Salinisphaera</taxon>
    </lineage>
</organism>
<dbReference type="Gene3D" id="3.10.490.10">
    <property type="entry name" value="Gamma-glutamyl cyclotransferase-like"/>
    <property type="match status" value="1"/>
</dbReference>
<gene>
    <name evidence="3" type="ORF">ACFOSU_04315</name>
</gene>
<dbReference type="Pfam" id="PF04752">
    <property type="entry name" value="ChaC"/>
    <property type="match status" value="1"/>
</dbReference>
<dbReference type="EC" id="4.3.2.7" evidence="1"/>
<keyword evidence="4" id="KW-1185">Reference proteome</keyword>
<proteinExistence type="predicted"/>
<dbReference type="Proteomes" id="UP001595462">
    <property type="component" value="Unassembled WGS sequence"/>
</dbReference>